<evidence type="ECO:0000313" key="3">
    <source>
        <dbReference type="EMBL" id="CAH8377779.1"/>
    </source>
</evidence>
<keyword evidence="4" id="KW-1185">Reference proteome</keyword>
<dbReference type="InterPro" id="IPR009719">
    <property type="entry name" value="GIP1_N"/>
</dbReference>
<comment type="caution">
    <text evidence="3">The sequence shown here is derived from an EMBL/GenBank/DDBJ whole genome shotgun (WGS) entry which is preliminary data.</text>
</comment>
<evidence type="ECO:0000259" key="2">
    <source>
        <dbReference type="Pfam" id="PF06972"/>
    </source>
</evidence>
<dbReference type="SUPFAM" id="SSF46934">
    <property type="entry name" value="UBA-like"/>
    <property type="match status" value="1"/>
</dbReference>
<proteinExistence type="predicted"/>
<evidence type="ECO:0000313" key="4">
    <source>
        <dbReference type="Proteomes" id="UP001642260"/>
    </source>
</evidence>
<dbReference type="Proteomes" id="UP001642260">
    <property type="component" value="Unassembled WGS sequence"/>
</dbReference>
<sequence length="408" mass="45464">MSGKKSYNGTSDTPSWSRKMVQSLKEIVTCPDAEIYAVLKDCNMDPNEAVNRLLSQDPFHEVKSKKEKKKESCSDNFNQKLSVPICTSVFKIGIYRIPGHEAIVTVTTVGLEVVLIVMLEDLEEVELHLSALVRLGGSHEKLQTRERARSRLMQLLFLLHLENRATIRCHTAAGQMSMADIVKMGRPHNKITNSQKNHEHDIAANQHVPVKDQWPSIEKLTAASTASVSVEPTEPEICNGPADYQSSRGGDRQLKDQLEVTQRADNGPFGNLGRDQVQADTVAGGVVPEDESGVSSEFDDNPYRHEMQNHPVEHQRDEDNVSSVAVNLQELSVENHDKYSSHDEDRLAVVIPDHLLVYTEECSQLSFGSFGARHLNNNLEEASNVAPQIEDSDARHALITDFPLLNSF</sequence>
<gene>
    <name evidence="3" type="ORF">ERUC_LOCUS32595</name>
</gene>
<dbReference type="EMBL" id="CAKOAT010474042">
    <property type="protein sequence ID" value="CAH8377779.1"/>
    <property type="molecule type" value="Genomic_DNA"/>
</dbReference>
<accession>A0ABC8L6J8</accession>
<organism evidence="3 4">
    <name type="scientific">Eruca vesicaria subsp. sativa</name>
    <name type="common">Garden rocket</name>
    <name type="synonym">Eruca sativa</name>
    <dbReference type="NCBI Taxonomy" id="29727"/>
    <lineage>
        <taxon>Eukaryota</taxon>
        <taxon>Viridiplantae</taxon>
        <taxon>Streptophyta</taxon>
        <taxon>Embryophyta</taxon>
        <taxon>Tracheophyta</taxon>
        <taxon>Spermatophyta</taxon>
        <taxon>Magnoliopsida</taxon>
        <taxon>eudicotyledons</taxon>
        <taxon>Gunneridae</taxon>
        <taxon>Pentapetalae</taxon>
        <taxon>rosids</taxon>
        <taxon>malvids</taxon>
        <taxon>Brassicales</taxon>
        <taxon>Brassicaceae</taxon>
        <taxon>Brassiceae</taxon>
        <taxon>Eruca</taxon>
    </lineage>
</organism>
<dbReference type="PANTHER" id="PTHR46445:SF11">
    <property type="entry name" value="GBF-INTERACTING PROTEIN 1 N-TERMINAL DOMAIN-CONTAINING PROTEIN"/>
    <property type="match status" value="1"/>
</dbReference>
<protein>
    <recommendedName>
        <fullName evidence="2">GBF-interacting protein 1 N-terminal domain-containing protein</fullName>
    </recommendedName>
</protein>
<evidence type="ECO:0000256" key="1">
    <source>
        <dbReference type="SAM" id="MobiDB-lite"/>
    </source>
</evidence>
<dbReference type="Pfam" id="PF06972">
    <property type="entry name" value="GIP1_N"/>
    <property type="match status" value="1"/>
</dbReference>
<feature type="region of interest" description="Disordered" evidence="1">
    <location>
        <begin position="225"/>
        <end position="252"/>
    </location>
</feature>
<dbReference type="PANTHER" id="PTHR46445">
    <property type="entry name" value="RNA POLYMERASE II DEGRADATION FACTOR-LIKE PROTEIN (DUF1296)"/>
    <property type="match status" value="1"/>
</dbReference>
<dbReference type="InterPro" id="IPR009060">
    <property type="entry name" value="UBA-like_sf"/>
</dbReference>
<dbReference type="AlphaFoldDB" id="A0ABC8L6J8"/>
<reference evidence="3 4" key="1">
    <citation type="submission" date="2022-03" db="EMBL/GenBank/DDBJ databases">
        <authorList>
            <person name="Macdonald S."/>
            <person name="Ahmed S."/>
            <person name="Newling K."/>
        </authorList>
    </citation>
    <scope>NUCLEOTIDE SEQUENCE [LARGE SCALE GENOMIC DNA]</scope>
</reference>
<name>A0ABC8L6J8_ERUVS</name>
<feature type="domain" description="GBF-interacting protein 1 N-terminal" evidence="2">
    <location>
        <begin position="14"/>
        <end position="71"/>
    </location>
</feature>